<dbReference type="EMBL" id="CP023699">
    <property type="protein sequence ID" value="QEU90771.1"/>
    <property type="molecule type" value="Genomic_DNA"/>
</dbReference>
<gene>
    <name evidence="1" type="ORF">CP970_07485</name>
</gene>
<protein>
    <recommendedName>
        <fullName evidence="3">Transcriptional regulator</fullName>
    </recommendedName>
</protein>
<accession>A0A5J6GAB9</accession>
<dbReference type="OrthoDB" id="4119476at2"/>
<sequence>MPGAPNVQLQSLLQASAWSNAQLARMVVAVAGEHGRHLTCNRSTISRWLAGHQPRPPASTFLLEALARGLDRPITAREAGLSRAPAPDLDLSGAGLDPVLRLNQLTLADLDPMQRRSRNAAAFSLAALAGPPLSGRQPRSRPLRRPAQAVGAQAAQMRAMASLFAEAAENHGGGSTRASLAAYLAHEVIRWLHVSASEEDYRQLLSASAQLTLLLGAACIDDGDHGLGQRHQRTAAELAVEAQDHGMLTVALRAMATHAYELGHHNLAVLNLAERAAQAARHAPRVTQAYALAHLSVLQAHHDRRAALARLADAERLYDQADSAPGAFTAYPPGGLQYQRAQVFAALGEAPRAAAALTTSLRLRTSTELRASTLTHARLAEVLLEMGHLDRAVAHWAEFLAARPALRSTRTAHRLTVMRQQLRPYYRHRHAAQLLNEAKGLA</sequence>
<evidence type="ECO:0000313" key="2">
    <source>
        <dbReference type="Proteomes" id="UP000325529"/>
    </source>
</evidence>
<dbReference type="Gene3D" id="1.25.40.10">
    <property type="entry name" value="Tetratricopeptide repeat domain"/>
    <property type="match status" value="1"/>
</dbReference>
<reference evidence="1 2" key="1">
    <citation type="submission" date="2017-09" db="EMBL/GenBank/DDBJ databases">
        <authorList>
            <person name="Lee N."/>
            <person name="Cho B.-K."/>
        </authorList>
    </citation>
    <scope>NUCLEOTIDE SEQUENCE [LARGE SCALE GENOMIC DNA]</scope>
    <source>
        <strain evidence="1 2">ATCC 12853</strain>
    </source>
</reference>
<evidence type="ECO:0000313" key="1">
    <source>
        <dbReference type="EMBL" id="QEU90771.1"/>
    </source>
</evidence>
<name>A0A5J6GAB9_STRKN</name>
<dbReference type="KEGG" id="ska:CP970_07485"/>
<evidence type="ECO:0008006" key="3">
    <source>
        <dbReference type="Google" id="ProtNLM"/>
    </source>
</evidence>
<keyword evidence="2" id="KW-1185">Reference proteome</keyword>
<dbReference type="Proteomes" id="UP000325529">
    <property type="component" value="Chromosome"/>
</dbReference>
<dbReference type="AlphaFoldDB" id="A0A5J6GAB9"/>
<organism evidence="1 2">
    <name type="scientific">Streptomyces kanamyceticus</name>
    <dbReference type="NCBI Taxonomy" id="1967"/>
    <lineage>
        <taxon>Bacteria</taxon>
        <taxon>Bacillati</taxon>
        <taxon>Actinomycetota</taxon>
        <taxon>Actinomycetes</taxon>
        <taxon>Kitasatosporales</taxon>
        <taxon>Streptomycetaceae</taxon>
        <taxon>Streptomyces</taxon>
    </lineage>
</organism>
<dbReference type="InterPro" id="IPR011990">
    <property type="entry name" value="TPR-like_helical_dom_sf"/>
</dbReference>
<proteinExistence type="predicted"/>